<accession>A0A8S3X1T4</accession>
<dbReference type="PANTHER" id="PTHR31206:SF1">
    <property type="entry name" value="LP10445P"/>
    <property type="match status" value="1"/>
</dbReference>
<dbReference type="InterPro" id="IPR028260">
    <property type="entry name" value="FAM177"/>
</dbReference>
<keyword evidence="2" id="KW-1185">Reference proteome</keyword>
<dbReference type="EMBL" id="CAJQZP010000929">
    <property type="protein sequence ID" value="CAG4996953.1"/>
    <property type="molecule type" value="Genomic_DNA"/>
</dbReference>
<dbReference type="OrthoDB" id="45963at2759"/>
<evidence type="ECO:0000313" key="2">
    <source>
        <dbReference type="Proteomes" id="UP000691718"/>
    </source>
</evidence>
<reference evidence="1" key="1">
    <citation type="submission" date="2021-04" db="EMBL/GenBank/DDBJ databases">
        <authorList>
            <person name="Tunstrom K."/>
        </authorList>
    </citation>
    <scope>NUCLEOTIDE SEQUENCE</scope>
</reference>
<gene>
    <name evidence="1" type="ORF">PAPOLLO_LOCUS13115</name>
</gene>
<dbReference type="Proteomes" id="UP000691718">
    <property type="component" value="Unassembled WGS sequence"/>
</dbReference>
<dbReference type="AlphaFoldDB" id="A0A8S3X1T4"/>
<name>A0A8S3X1T4_PARAO</name>
<organism evidence="1 2">
    <name type="scientific">Parnassius apollo</name>
    <name type="common">Apollo butterfly</name>
    <name type="synonym">Papilio apollo</name>
    <dbReference type="NCBI Taxonomy" id="110799"/>
    <lineage>
        <taxon>Eukaryota</taxon>
        <taxon>Metazoa</taxon>
        <taxon>Ecdysozoa</taxon>
        <taxon>Arthropoda</taxon>
        <taxon>Hexapoda</taxon>
        <taxon>Insecta</taxon>
        <taxon>Pterygota</taxon>
        <taxon>Neoptera</taxon>
        <taxon>Endopterygota</taxon>
        <taxon>Lepidoptera</taxon>
        <taxon>Glossata</taxon>
        <taxon>Ditrysia</taxon>
        <taxon>Papilionoidea</taxon>
        <taxon>Papilionidae</taxon>
        <taxon>Parnassiinae</taxon>
        <taxon>Parnassini</taxon>
        <taxon>Parnassius</taxon>
        <taxon>Parnassius</taxon>
    </lineage>
</organism>
<dbReference type="Pfam" id="PF14774">
    <property type="entry name" value="FAM177"/>
    <property type="match status" value="1"/>
</dbReference>
<evidence type="ECO:0000313" key="1">
    <source>
        <dbReference type="EMBL" id="CAG4996953.1"/>
    </source>
</evidence>
<dbReference type="PANTHER" id="PTHR31206">
    <property type="entry name" value="LP10445P"/>
    <property type="match status" value="1"/>
</dbReference>
<sequence>MKTSDASESSNAQVNVTINRPIRILHFSDGVEEEIEEAKFNELASAFTGVNEDNIDPTTLSWGPWFSHYAMKSGTKVLNAVDYAGESLANFFGITTPKYQIEIDEYERIKEEKKKMEEESIGWVPKNSGGNIPLVLNEPTKVLHQTNNNSS</sequence>
<proteinExistence type="predicted"/>
<protein>
    <submittedName>
        <fullName evidence="1">(apollo) hypothetical protein</fullName>
    </submittedName>
</protein>
<comment type="caution">
    <text evidence="1">The sequence shown here is derived from an EMBL/GenBank/DDBJ whole genome shotgun (WGS) entry which is preliminary data.</text>
</comment>